<evidence type="ECO:0000313" key="2">
    <source>
        <dbReference type="EMBL" id="MCZ0860124.1"/>
    </source>
</evidence>
<evidence type="ECO:0000313" key="3">
    <source>
        <dbReference type="Proteomes" id="UP001141422"/>
    </source>
</evidence>
<dbReference type="EMBL" id="JAPTGB010000004">
    <property type="protein sequence ID" value="MCZ0860124.1"/>
    <property type="molecule type" value="Genomic_DNA"/>
</dbReference>
<sequence>MNNQLRKLQLVQLIILLEVNRICEKHSIRYILMGGTLLGAVRHQGFIPWDDDIDIAMPREEYERFLSACHTELIPPFHLQNSFTERDYVYPFLKICLDDTLALEEGKSDLAIHHGIWIDIFPYDNFPDGKISASVYLFLRKYFLAAMSVLRNYFPTTSPFRKLYRYCATLPVRYLSDNRFVLIREQVYQHYNTRQTKKKIAAAFSAKTDIMDADIFDDVTSLPFEEFFFPVPVKYHDVLTNLYGDYMTLPPEDKRQNHGLLEIDLGMYGDMTKIHRLLSAYKETHLLKNP</sequence>
<keyword evidence="3" id="KW-1185">Reference proteome</keyword>
<dbReference type="Proteomes" id="UP001141422">
    <property type="component" value="Unassembled WGS sequence"/>
</dbReference>
<evidence type="ECO:0000259" key="1">
    <source>
        <dbReference type="Pfam" id="PF04991"/>
    </source>
</evidence>
<dbReference type="InterPro" id="IPR007074">
    <property type="entry name" value="LicD/FKTN/FKRP_NTP_transf"/>
</dbReference>
<gene>
    <name evidence="2" type="ORF">O0S10_02625</name>
</gene>
<accession>A0ABT4IEF8</accession>
<feature type="domain" description="LicD/FKTN/FKRP nucleotidyltransferase" evidence="1">
    <location>
        <begin position="23"/>
        <end position="244"/>
    </location>
</feature>
<organism evidence="2 3">
    <name type="scientific">Methanocorpusculum petauri</name>
    <dbReference type="NCBI Taxonomy" id="3002863"/>
    <lineage>
        <taxon>Archaea</taxon>
        <taxon>Methanobacteriati</taxon>
        <taxon>Methanobacteriota</taxon>
        <taxon>Stenosarchaea group</taxon>
        <taxon>Methanomicrobia</taxon>
        <taxon>Methanomicrobiales</taxon>
        <taxon>Methanocorpusculaceae</taxon>
        <taxon>Methanocorpusculum</taxon>
    </lineage>
</organism>
<dbReference type="RefSeq" id="WP_268924346.1">
    <property type="nucleotide sequence ID" value="NZ_JAPTGB010000004.1"/>
</dbReference>
<dbReference type="InterPro" id="IPR052942">
    <property type="entry name" value="LPS_cholinephosphotransferase"/>
</dbReference>
<name>A0ABT4IEF8_9EURY</name>
<dbReference type="Pfam" id="PF04991">
    <property type="entry name" value="LicD"/>
    <property type="match status" value="1"/>
</dbReference>
<reference evidence="2" key="1">
    <citation type="submission" date="2022-12" db="EMBL/GenBank/DDBJ databases">
        <title>Isolation and characterisation of novel Methanocorpusculum spp. from native Australian herbivores indicates the genus is ancestrally host-associated.</title>
        <authorList>
            <person name="Volmer J.G."/>
            <person name="Soo R.M."/>
            <person name="Evans P.N."/>
            <person name="Hoedt E.C."/>
            <person name="Astorga Alsina A.L."/>
            <person name="Woodcroft B.J."/>
            <person name="Tyson G.W."/>
            <person name="Hugenholtz P."/>
            <person name="Morrison M."/>
        </authorList>
    </citation>
    <scope>NUCLEOTIDE SEQUENCE</scope>
    <source>
        <strain evidence="2">MG</strain>
    </source>
</reference>
<proteinExistence type="predicted"/>
<dbReference type="PANTHER" id="PTHR43404">
    <property type="entry name" value="LIPOPOLYSACCHARIDE CHOLINEPHOSPHOTRANSFERASE LICD"/>
    <property type="match status" value="1"/>
</dbReference>
<comment type="caution">
    <text evidence="2">The sequence shown here is derived from an EMBL/GenBank/DDBJ whole genome shotgun (WGS) entry which is preliminary data.</text>
</comment>
<dbReference type="PANTHER" id="PTHR43404:SF2">
    <property type="entry name" value="LIPOPOLYSACCHARIDE CHOLINEPHOSPHOTRANSFERASE LICD"/>
    <property type="match status" value="1"/>
</dbReference>
<protein>
    <submittedName>
        <fullName evidence="2">LicD family protein</fullName>
    </submittedName>
</protein>